<evidence type="ECO:0000256" key="1">
    <source>
        <dbReference type="SAM" id="MobiDB-lite"/>
    </source>
</evidence>
<evidence type="ECO:0000313" key="3">
    <source>
        <dbReference type="Proteomes" id="UP000029725"/>
    </source>
</evidence>
<sequence>MANAFEARIVKAKDTLCDAELSEELNDKKSPREVIISIYEKRANDLGEDVLVWVDYYQYCLKEGFSGYEALQDISHRALEFHPTNVYLWILQIELIELRSKLTFDLAMITKVIDKLSDVYSTPDLISSLITTYDAVVDLLIRMSNRKVFSLETAISYIDKMIELKRFRMPSADPHSKPIADGISFPYGSSALFSAHSPSFYQLEKRKIWLLLAQKGAPCMVDVSHIRTLFEDTILRCKRESKSITTWLDYIGMERYSSFLYHNFRVYDPNNQKIRSLYKRAISNVESADKEKLVSEWVNWERTFGDDLELLIDCRCRVLADRQKERKSQKRKSDRENQDKFKKAAHQDEGKRPPLLEFRDHQKGPASHEKNADQETHDDQKTHDAEQTHKDHVESTLPKHRGDHEPSALMDVETQHSPDGKQGIYTAFLSNLPFSMEKPQLISFLNSVLPCPFTTIGARHCLDKGSQACMQSKRVVQRICIFGSLGQGRVRAHLGKRPGSVYEKTIVYINPQRKAQAGTKKKVY</sequence>
<dbReference type="RefSeq" id="XP_013238738.1">
    <property type="nucleotide sequence ID" value="XM_013383284.1"/>
</dbReference>
<comment type="caution">
    <text evidence="2">The sequence shown here is derived from an EMBL/GenBank/DDBJ whole genome shotgun (WGS) entry which is preliminary data.</text>
</comment>
<dbReference type="GO" id="GO:0006396">
    <property type="term" value="P:RNA processing"/>
    <property type="evidence" value="ECO:0007669"/>
    <property type="project" value="InterPro"/>
</dbReference>
<accession>A0A098VX32</accession>
<dbReference type="AlphaFoldDB" id="A0A098VX32"/>
<dbReference type="GeneID" id="25258794"/>
<dbReference type="Proteomes" id="UP000029725">
    <property type="component" value="Unassembled WGS sequence"/>
</dbReference>
<dbReference type="HOGENOM" id="CLU_519789_0_0_1"/>
<protein>
    <submittedName>
        <fullName evidence="2">Uncharacterized protein</fullName>
    </submittedName>
</protein>
<dbReference type="InterPro" id="IPR003107">
    <property type="entry name" value="HAT"/>
</dbReference>
<dbReference type="VEuPathDB" id="MicrosporidiaDB:DI09_18p170"/>
<reference evidence="2 3" key="1">
    <citation type="submission" date="2014-04" db="EMBL/GenBank/DDBJ databases">
        <title>A new species of microsporidia sheds light on the evolution of extreme parasitism.</title>
        <authorList>
            <person name="Haag K.L."/>
            <person name="James T.Y."/>
            <person name="Larsson R."/>
            <person name="Schaer T.M."/>
            <person name="Refardt D."/>
            <person name="Pombert J.-F."/>
            <person name="Ebert D."/>
        </authorList>
    </citation>
    <scope>NUCLEOTIDE SEQUENCE [LARGE SCALE GENOMIC DNA]</scope>
    <source>
        <strain evidence="2 3">UGP3</strain>
        <tissue evidence="2">Spores</tissue>
    </source>
</reference>
<name>A0A098VX32_9MICR</name>
<dbReference type="EMBL" id="JMKJ01000099">
    <property type="protein sequence ID" value="KGG52311.1"/>
    <property type="molecule type" value="Genomic_DNA"/>
</dbReference>
<organism evidence="2 3">
    <name type="scientific">Mitosporidium daphniae</name>
    <dbReference type="NCBI Taxonomy" id="1485682"/>
    <lineage>
        <taxon>Eukaryota</taxon>
        <taxon>Fungi</taxon>
        <taxon>Fungi incertae sedis</taxon>
        <taxon>Microsporidia</taxon>
        <taxon>Mitosporidium</taxon>
    </lineage>
</organism>
<keyword evidence="3" id="KW-1185">Reference proteome</keyword>
<feature type="compositionally biased region" description="Basic and acidic residues" evidence="1">
    <location>
        <begin position="323"/>
        <end position="394"/>
    </location>
</feature>
<dbReference type="Gene3D" id="1.25.40.10">
    <property type="entry name" value="Tetratricopeptide repeat domain"/>
    <property type="match status" value="1"/>
</dbReference>
<feature type="region of interest" description="Disordered" evidence="1">
    <location>
        <begin position="323"/>
        <end position="405"/>
    </location>
</feature>
<evidence type="ECO:0000313" key="2">
    <source>
        <dbReference type="EMBL" id="KGG52311.1"/>
    </source>
</evidence>
<gene>
    <name evidence="2" type="ORF">DI09_18p170</name>
</gene>
<dbReference type="SMART" id="SM00386">
    <property type="entry name" value="HAT"/>
    <property type="match status" value="4"/>
</dbReference>
<proteinExistence type="predicted"/>
<dbReference type="InterPro" id="IPR011990">
    <property type="entry name" value="TPR-like_helical_dom_sf"/>
</dbReference>